<sequence>MLSEIISALSNSFVVALLLWVLGDIVVERSGVINLAIDGIITCSIAIAFVSTQNIGYLPGFVISLLSTIALSIIFIVFINILHAPHVLTGLSLNIVFYGIGALIGLRYMKSRSIIPLMIGKPMLILIGVASTAATWLLLHKTRFGIALRACGFNPRAAEMAGVRVWRTRFLGTVIGYTIISIGSYIYTAIYRSGWSQYTGMGYGFLAITLAMASSWHPLIAYPVAIVFGYLYTSLYALQLLYGVPPDVISALPFIASLAIVVIVYATPLSKKLVVPKALGEIYFREERAA</sequence>
<feature type="transmembrane region" description="Helical" evidence="6">
    <location>
        <begin position="57"/>
        <end position="79"/>
    </location>
</feature>
<evidence type="ECO:0000256" key="2">
    <source>
        <dbReference type="ARBA" id="ARBA00022475"/>
    </source>
</evidence>
<dbReference type="EMBL" id="JASNVW010000005">
    <property type="protein sequence ID" value="MDK6029235.1"/>
    <property type="molecule type" value="Genomic_DNA"/>
</dbReference>
<dbReference type="Proteomes" id="UP001529235">
    <property type="component" value="Unassembled WGS sequence"/>
</dbReference>
<keyword evidence="3 6" id="KW-0812">Transmembrane</keyword>
<dbReference type="PANTHER" id="PTHR43370">
    <property type="entry name" value="SUGAR ABC TRANSPORTER INTEGRAL MEMBRANE PROTEIN-RELATED"/>
    <property type="match status" value="1"/>
</dbReference>
<dbReference type="GO" id="GO:0005886">
    <property type="term" value="C:plasma membrane"/>
    <property type="evidence" value="ECO:0007669"/>
    <property type="project" value="UniProtKB-SubCell"/>
</dbReference>
<evidence type="ECO:0000256" key="5">
    <source>
        <dbReference type="ARBA" id="ARBA00023136"/>
    </source>
</evidence>
<dbReference type="Pfam" id="PF02653">
    <property type="entry name" value="BPD_transp_2"/>
    <property type="match status" value="1"/>
</dbReference>
<dbReference type="InterPro" id="IPR001851">
    <property type="entry name" value="ABC_transp_permease"/>
</dbReference>
<gene>
    <name evidence="7" type="ORF">QPL79_07645</name>
</gene>
<dbReference type="RefSeq" id="WP_285274219.1">
    <property type="nucleotide sequence ID" value="NZ_JASNVW010000005.1"/>
</dbReference>
<organism evidence="7 8">
    <name type="scientific">Ignisphaera cupida</name>
    <dbReference type="NCBI Taxonomy" id="3050454"/>
    <lineage>
        <taxon>Archaea</taxon>
        <taxon>Thermoproteota</taxon>
        <taxon>Thermoprotei</taxon>
        <taxon>Desulfurococcales</taxon>
        <taxon>Desulfurococcaceae</taxon>
        <taxon>Ignisphaera</taxon>
    </lineage>
</organism>
<evidence type="ECO:0000256" key="3">
    <source>
        <dbReference type="ARBA" id="ARBA00022692"/>
    </source>
</evidence>
<feature type="transmembrane region" description="Helical" evidence="6">
    <location>
        <begin position="91"/>
        <end position="108"/>
    </location>
</feature>
<keyword evidence="5 6" id="KW-0472">Membrane</keyword>
<feature type="transmembrane region" description="Helical" evidence="6">
    <location>
        <begin position="220"/>
        <end position="242"/>
    </location>
</feature>
<keyword evidence="8" id="KW-1185">Reference proteome</keyword>
<evidence type="ECO:0008006" key="9">
    <source>
        <dbReference type="Google" id="ProtNLM"/>
    </source>
</evidence>
<feature type="transmembrane region" description="Helical" evidence="6">
    <location>
        <begin position="6"/>
        <end position="27"/>
    </location>
</feature>
<evidence type="ECO:0000256" key="1">
    <source>
        <dbReference type="ARBA" id="ARBA00004651"/>
    </source>
</evidence>
<evidence type="ECO:0000313" key="8">
    <source>
        <dbReference type="Proteomes" id="UP001529235"/>
    </source>
</evidence>
<dbReference type="AlphaFoldDB" id="A0ABD4Z8L1"/>
<keyword evidence="2" id="KW-1003">Cell membrane</keyword>
<comment type="subcellular location">
    <subcellularLocation>
        <location evidence="1">Cell membrane</location>
        <topology evidence="1">Multi-pass membrane protein</topology>
    </subcellularLocation>
</comment>
<proteinExistence type="predicted"/>
<evidence type="ECO:0000256" key="6">
    <source>
        <dbReference type="SAM" id="Phobius"/>
    </source>
</evidence>
<dbReference type="PANTHER" id="PTHR43370:SF1">
    <property type="entry name" value="GUANOSINE ABC TRANSPORTER PERMEASE PROTEIN NUPQ"/>
    <property type="match status" value="1"/>
</dbReference>
<reference evidence="7 8" key="1">
    <citation type="submission" date="2023-05" db="EMBL/GenBank/DDBJ databases">
        <title>A new hyperthermophilic archaea 'Ignisphaera cupida' sp. nov. and description of the family 'Ignisphaeraceae' fam. nov.</title>
        <authorList>
            <person name="Podosokorskaya O.A."/>
            <person name="Elcheninov A.G."/>
            <person name="Klukina A."/>
            <person name="Merkel A.Y."/>
        </authorList>
    </citation>
    <scope>NUCLEOTIDE SEQUENCE [LARGE SCALE GENOMIC DNA]</scope>
    <source>
        <strain evidence="7 8">4213-co</strain>
    </source>
</reference>
<keyword evidence="4 6" id="KW-1133">Transmembrane helix</keyword>
<dbReference type="CDD" id="cd06580">
    <property type="entry name" value="TM_PBP1_transp_TpRbsC_like"/>
    <property type="match status" value="1"/>
</dbReference>
<evidence type="ECO:0000256" key="4">
    <source>
        <dbReference type="ARBA" id="ARBA00022989"/>
    </source>
</evidence>
<feature type="transmembrane region" description="Helical" evidence="6">
    <location>
        <begin position="114"/>
        <end position="139"/>
    </location>
</feature>
<feature type="transmembrane region" description="Helical" evidence="6">
    <location>
        <begin position="32"/>
        <end position="51"/>
    </location>
</feature>
<feature type="transmembrane region" description="Helical" evidence="6">
    <location>
        <begin position="248"/>
        <end position="267"/>
    </location>
</feature>
<protein>
    <recommendedName>
        <fullName evidence="9">ABC transporter permease</fullName>
    </recommendedName>
</protein>
<name>A0ABD4Z8L1_9CREN</name>
<comment type="caution">
    <text evidence="7">The sequence shown here is derived from an EMBL/GenBank/DDBJ whole genome shotgun (WGS) entry which is preliminary data.</text>
</comment>
<feature type="transmembrane region" description="Helical" evidence="6">
    <location>
        <begin position="170"/>
        <end position="189"/>
    </location>
</feature>
<accession>A0ABD4Z8L1</accession>
<evidence type="ECO:0000313" key="7">
    <source>
        <dbReference type="EMBL" id="MDK6029235.1"/>
    </source>
</evidence>